<dbReference type="GO" id="GO:0004674">
    <property type="term" value="F:protein serine/threonine kinase activity"/>
    <property type="evidence" value="ECO:0007669"/>
    <property type="project" value="TreeGrafter"/>
</dbReference>
<protein>
    <submittedName>
        <fullName evidence="2">Serine threonine kinase</fullName>
    </submittedName>
</protein>
<proteinExistence type="predicted"/>
<reference evidence="2" key="1">
    <citation type="submission" date="2021-12" db="EMBL/GenBank/DDBJ databases">
        <title>Curvularia clavata genome.</title>
        <authorList>
            <person name="Cao Y."/>
        </authorList>
    </citation>
    <scope>NUCLEOTIDE SEQUENCE</scope>
    <source>
        <strain evidence="2">Yc1106</strain>
    </source>
</reference>
<evidence type="ECO:0000313" key="2">
    <source>
        <dbReference type="EMBL" id="USP74044.1"/>
    </source>
</evidence>
<dbReference type="PANTHER" id="PTHR24359">
    <property type="entry name" value="SERINE/THREONINE-PROTEIN KINASE SBK1"/>
    <property type="match status" value="1"/>
</dbReference>
<keyword evidence="2" id="KW-0808">Transferase</keyword>
<dbReference type="Proteomes" id="UP001056012">
    <property type="component" value="Chromosome 1"/>
</dbReference>
<dbReference type="EMBL" id="CP089274">
    <property type="protein sequence ID" value="USP74044.1"/>
    <property type="molecule type" value="Genomic_DNA"/>
</dbReference>
<organism evidence="2 3">
    <name type="scientific">Curvularia clavata</name>
    <dbReference type="NCBI Taxonomy" id="95742"/>
    <lineage>
        <taxon>Eukaryota</taxon>
        <taxon>Fungi</taxon>
        <taxon>Dikarya</taxon>
        <taxon>Ascomycota</taxon>
        <taxon>Pezizomycotina</taxon>
        <taxon>Dothideomycetes</taxon>
        <taxon>Pleosporomycetidae</taxon>
        <taxon>Pleosporales</taxon>
        <taxon>Pleosporineae</taxon>
        <taxon>Pleosporaceae</taxon>
        <taxon>Curvularia</taxon>
    </lineage>
</organism>
<dbReference type="InterPro" id="IPR011009">
    <property type="entry name" value="Kinase-like_dom_sf"/>
</dbReference>
<dbReference type="OrthoDB" id="5986190at2759"/>
<evidence type="ECO:0000259" key="1">
    <source>
        <dbReference type="PROSITE" id="PS50011"/>
    </source>
</evidence>
<keyword evidence="2" id="KW-0418">Kinase</keyword>
<evidence type="ECO:0000313" key="3">
    <source>
        <dbReference type="Proteomes" id="UP001056012"/>
    </source>
</evidence>
<feature type="domain" description="Protein kinase" evidence="1">
    <location>
        <begin position="191"/>
        <end position="575"/>
    </location>
</feature>
<dbReference type="Gene3D" id="1.10.510.10">
    <property type="entry name" value="Transferase(Phosphotransferase) domain 1"/>
    <property type="match status" value="1"/>
</dbReference>
<name>A0A9Q8Z391_CURCL</name>
<dbReference type="InterPro" id="IPR000719">
    <property type="entry name" value="Prot_kinase_dom"/>
</dbReference>
<dbReference type="PROSITE" id="PS50011">
    <property type="entry name" value="PROTEIN_KINASE_DOM"/>
    <property type="match status" value="1"/>
</dbReference>
<dbReference type="Pfam" id="PF00069">
    <property type="entry name" value="Pkinase"/>
    <property type="match status" value="1"/>
</dbReference>
<accession>A0A9Q8Z391</accession>
<dbReference type="CDD" id="cd00180">
    <property type="entry name" value="PKc"/>
    <property type="match status" value="1"/>
</dbReference>
<sequence length="617" mass="70987">MSLRQNLPLRISSSVASQSQAEQLAQDLRDAVERTVENVAENEKPSHRLLPRAELVRILNYRSLQLLFMELLSGAPLPGETERFVIRRIDATLGRPSRMLLLAMFLYENREELLSLYLEWLDALLDDNPADYDHVIPSDDSIPFTTETLYISGVPERHHRYIFENQAIFKPVTLQQLAHHRINNGERLPFIGRQEPIKPGSSGDVMKAKIAHGHWEIEADHDFVPGNPNHPKVVALKIFKDVGTVRNMNEATRDFIMELNILKELRNSEIKHDTILLDLGSITVLGENKTPISHCLIFDLASFSLNDYLRNQDLAQGHVKQSHLLQKLVDIVEALSFLHDRLDTLHLDIKPDNILIFENGGIGSQYDQIWKLSNFGLARKITARQRDTSSQALTATSSALARPAVRPAGIYQAPEIHEQDTSQARRRTDVWSVGCVTLMVLALMVEGSKAVISLESSLLVHFLDDDSRHPLFYIRNDTYKWKYRMAYKYWYLPRLTPEKDYITSTGRQFWAALHPNLIEWSNLLLFESCARKVHQQFVLKILQVIFGKVLRIDRNKRLKAHALRKRLADIQQDWEMYELVPESYSYNEISTNLHLEKSPKFRKPQSSLQGQSKLPYA</sequence>
<dbReference type="PANTHER" id="PTHR24359:SF1">
    <property type="entry name" value="INHIBITOR OF NUCLEAR FACTOR KAPPA-B KINASE EPSILON SUBUNIT HOMOLOG 1-RELATED"/>
    <property type="match status" value="1"/>
</dbReference>
<keyword evidence="3" id="KW-1185">Reference proteome</keyword>
<gene>
    <name evidence="2" type="ORF">yc1106_01318</name>
</gene>
<dbReference type="VEuPathDB" id="FungiDB:yc1106_01318"/>
<dbReference type="GO" id="GO:0005524">
    <property type="term" value="F:ATP binding"/>
    <property type="evidence" value="ECO:0007669"/>
    <property type="project" value="InterPro"/>
</dbReference>
<dbReference type="AlphaFoldDB" id="A0A9Q8Z391"/>
<dbReference type="SMART" id="SM00220">
    <property type="entry name" value="S_TKc"/>
    <property type="match status" value="1"/>
</dbReference>
<dbReference type="SUPFAM" id="SSF56112">
    <property type="entry name" value="Protein kinase-like (PK-like)"/>
    <property type="match status" value="1"/>
</dbReference>